<keyword evidence="1" id="KW-1133">Transmembrane helix</keyword>
<dbReference type="EMBL" id="LAZR01002491">
    <property type="protein sequence ID" value="KKN29397.1"/>
    <property type="molecule type" value="Genomic_DNA"/>
</dbReference>
<comment type="caution">
    <text evidence="2">The sequence shown here is derived from an EMBL/GenBank/DDBJ whole genome shotgun (WGS) entry which is preliminary data.</text>
</comment>
<accession>A0A0F9PXB8</accession>
<keyword evidence="1" id="KW-0812">Transmembrane</keyword>
<organism evidence="2">
    <name type="scientific">marine sediment metagenome</name>
    <dbReference type="NCBI Taxonomy" id="412755"/>
    <lineage>
        <taxon>unclassified sequences</taxon>
        <taxon>metagenomes</taxon>
        <taxon>ecological metagenomes</taxon>
    </lineage>
</organism>
<evidence type="ECO:0000256" key="1">
    <source>
        <dbReference type="SAM" id="Phobius"/>
    </source>
</evidence>
<proteinExistence type="predicted"/>
<protein>
    <submittedName>
        <fullName evidence="2">Uncharacterized protein</fullName>
    </submittedName>
</protein>
<gene>
    <name evidence="2" type="ORF">LCGC14_0844710</name>
</gene>
<feature type="transmembrane region" description="Helical" evidence="1">
    <location>
        <begin position="6"/>
        <end position="28"/>
    </location>
</feature>
<sequence length="32" mass="3418">MKDVLLIISAGAIVGFLFGIVCLLNKIIALMQ</sequence>
<evidence type="ECO:0000313" key="2">
    <source>
        <dbReference type="EMBL" id="KKN29397.1"/>
    </source>
</evidence>
<name>A0A0F9PXB8_9ZZZZ</name>
<keyword evidence="1" id="KW-0472">Membrane</keyword>
<dbReference type="AlphaFoldDB" id="A0A0F9PXB8"/>
<reference evidence="2" key="1">
    <citation type="journal article" date="2015" name="Nature">
        <title>Complex archaea that bridge the gap between prokaryotes and eukaryotes.</title>
        <authorList>
            <person name="Spang A."/>
            <person name="Saw J.H."/>
            <person name="Jorgensen S.L."/>
            <person name="Zaremba-Niedzwiedzka K."/>
            <person name="Martijn J."/>
            <person name="Lind A.E."/>
            <person name="van Eijk R."/>
            <person name="Schleper C."/>
            <person name="Guy L."/>
            <person name="Ettema T.J."/>
        </authorList>
    </citation>
    <scope>NUCLEOTIDE SEQUENCE</scope>
</reference>